<evidence type="ECO:0000313" key="3">
    <source>
        <dbReference type="Proteomes" id="UP000326565"/>
    </source>
</evidence>
<dbReference type="Proteomes" id="UP000326565">
    <property type="component" value="Unassembled WGS sequence"/>
</dbReference>
<feature type="compositionally biased region" description="Polar residues" evidence="1">
    <location>
        <begin position="830"/>
        <end position="848"/>
    </location>
</feature>
<feature type="compositionally biased region" description="Polar residues" evidence="1">
    <location>
        <begin position="175"/>
        <end position="189"/>
    </location>
</feature>
<dbReference type="GO" id="GO:0005634">
    <property type="term" value="C:nucleus"/>
    <property type="evidence" value="ECO:0007669"/>
    <property type="project" value="InterPro"/>
</dbReference>
<feature type="compositionally biased region" description="Basic and acidic residues" evidence="1">
    <location>
        <begin position="650"/>
        <end position="662"/>
    </location>
</feature>
<dbReference type="GO" id="GO:0031297">
    <property type="term" value="P:replication fork processing"/>
    <property type="evidence" value="ECO:0007669"/>
    <property type="project" value="InterPro"/>
</dbReference>
<feature type="region of interest" description="Disordered" evidence="1">
    <location>
        <begin position="954"/>
        <end position="981"/>
    </location>
</feature>
<dbReference type="EMBL" id="ML732325">
    <property type="protein sequence ID" value="KAB8069821.1"/>
    <property type="molecule type" value="Genomic_DNA"/>
</dbReference>
<feature type="compositionally biased region" description="Basic and acidic residues" evidence="1">
    <location>
        <begin position="56"/>
        <end position="70"/>
    </location>
</feature>
<feature type="compositionally biased region" description="Low complexity" evidence="1">
    <location>
        <begin position="131"/>
        <end position="140"/>
    </location>
</feature>
<proteinExistence type="predicted"/>
<feature type="region of interest" description="Disordered" evidence="1">
    <location>
        <begin position="635"/>
        <end position="690"/>
    </location>
</feature>
<feature type="region of interest" description="Disordered" evidence="1">
    <location>
        <begin position="823"/>
        <end position="848"/>
    </location>
</feature>
<feature type="region of interest" description="Disordered" evidence="1">
    <location>
        <begin position="769"/>
        <end position="792"/>
    </location>
</feature>
<evidence type="ECO:0000256" key="1">
    <source>
        <dbReference type="SAM" id="MobiDB-lite"/>
    </source>
</evidence>
<dbReference type="OrthoDB" id="2386201at2759"/>
<dbReference type="InterPro" id="IPR019021">
    <property type="entry name" value="Mms22"/>
</dbReference>
<reference evidence="2 3" key="1">
    <citation type="submission" date="2019-04" db="EMBL/GenBank/DDBJ databases">
        <title>Friends and foes A comparative genomics study of 23 Aspergillus species from section Flavi.</title>
        <authorList>
            <consortium name="DOE Joint Genome Institute"/>
            <person name="Kjaerbolling I."/>
            <person name="Vesth T."/>
            <person name="Frisvad J.C."/>
            <person name="Nybo J.L."/>
            <person name="Theobald S."/>
            <person name="Kildgaard S."/>
            <person name="Isbrandt T."/>
            <person name="Kuo A."/>
            <person name="Sato A."/>
            <person name="Lyhne E.K."/>
            <person name="Kogle M.E."/>
            <person name="Wiebenga A."/>
            <person name="Kun R.S."/>
            <person name="Lubbers R.J."/>
            <person name="Makela M.R."/>
            <person name="Barry K."/>
            <person name="Chovatia M."/>
            <person name="Clum A."/>
            <person name="Daum C."/>
            <person name="Haridas S."/>
            <person name="He G."/>
            <person name="LaButti K."/>
            <person name="Lipzen A."/>
            <person name="Mondo S."/>
            <person name="Riley R."/>
            <person name="Salamov A."/>
            <person name="Simmons B.A."/>
            <person name="Magnuson J.K."/>
            <person name="Henrissat B."/>
            <person name="Mortensen U.H."/>
            <person name="Larsen T.O."/>
            <person name="Devries R.P."/>
            <person name="Grigoriev I.V."/>
            <person name="Machida M."/>
            <person name="Baker S.E."/>
            <person name="Andersen M.R."/>
        </authorList>
    </citation>
    <scope>NUCLEOTIDE SEQUENCE [LARGE SCALE GENOMIC DNA]</scope>
    <source>
        <strain evidence="2 3">CBS 151.66</strain>
    </source>
</reference>
<feature type="region of interest" description="Disordered" evidence="1">
    <location>
        <begin position="524"/>
        <end position="550"/>
    </location>
</feature>
<sequence>MESWRERGFVPDSDEDDGLDSQDKVNQDVEGSDDELGASPVLDALDTTGRASQVEAPKEQEHQNSQKDVGDDLQFTELSQETNDTSGQEYDARQSSDEELPDNIAGPERPPPESFDDEDVTPRGRKRDAHPSPTLSATPKSSPPSTPRAEQEKDIWDVPSSSPDELQLDHLISRRSISLPSKAQSSGEPQQDHENPDPSPLSSPLSSIRSLSLDEDNQNDRENTMNPPPQSRVEDLLPPLEIPEDILQEMSEPTRRSLRQRNPIQLHPYLLEDAKYQELMKARGIKPVRIAQYQRALHAAAEAQGRSFGSTQPRSSSPVADFEFAPSSPVGIHPTYEARSQQDTQWDQRHSYHLDLPESEARGPKRRKVSKWANHRLLSRHQSQPKVVIDNRTSAIDLDNESIWDIPPSPPRSGSVSSPQTTQDPTEFRFPRGFTPPTLNTPSTGPRLVGRDDASIAYVSGSGVDQGPADDRSIASRSQPNSEAEDGEGEEEVQNEGVDQTAVRQLQRRIKGVLPASWLRLDQQRQKETQLSSTQRHRDKTSRTENAKGVAKKILKKHGPATPSNSARHLASLRHLADSDGSDESENNDVDGRKNARQVLASLVGFDDQFLADDDGEDIQEDNRIDYMFPSVTRERSAPMCQKGGKKRQKPEGKLAHSDSHFKRPRLNRQARLTDPIYRQERKRQSSRAPLKLGILDAPDVAARPRNEQPQFLRVAARKARSRQDRGRRSPSGKAFKLSSMLDTEDANTSLREWRTGRIRQTKLPRPQAKPLIRPPLKGLSANKKVSPSNHGSWGLSEDRFIAARPTKLAEENNVVQNRLPHLEAPAPTPSLTARPTSERPTQPGQYGNNWIVRRNVVVTSLKRNTPRPAGLEMVNPNVSRPPSFQRSLSLLNRNLRQKRLPEAVSRNLVLDRFLVGSTHTAVHFGERRDTSTQESNTATETLPKAPIQIRRHKLKKRTPTRLDVSPPENQDPIALSPDPELLGVQSRDFQHVGDSLEGLIGFQRSYTIDFSISPLGPGTFFHESSFIGSGEFCRSLEVGKRDFDKDAGPCEVKVGDQTFRWGQWNDTVSSELGVAFDTILEGVEKSDITTSEVAPESMLTCSYTIYRSLVKYVTESLTFIDPIDRMGFVKRAHTLVTKVKDNLTALVSTTARETEHLMKVASYNATFANLSYQLARHPLVDSSVADEVLELVRQVCGQVFAVISSSVGETNIRKFLEDNKLRVQRDKGVRDDYPAVDAYVIVRQILHSTDRLEGCFEGFIAETISVAGSLSNTKNINILESNWHRLFTTLPLSEFDARGIARVGSRFRETCDNWTAVKQLLRPVLDSYERNSSATISYSNYCQALFHRCFHLINGWGWRDCKPILDTLYEFFAGNTLYNLKQEENYTSPSFLDELDRDPSLDVMAGDPCFHIFLKIIASGLRFLSRKYDKKKVRNFAWRLLPNHGRVYPKEQPIHQADLDALRNHHDLLCALYFAVPDECRPRLETIKNLVHPANSHRETCNISLRSWARLVHFKLSTDEDVSGLEPFADWHSYFVSEFIKQHNLARREIEAQNTRDNQFSHQLIERTISQNQRQIESLLKTALNGLQNAIQLSPTLEHAHKLISKSPISVVLGLFNPKVARVNTAVSEALQMIKAYVEKCNSVTVSGTAKPPGPVDEDSQEYGDWTDIEAMYGDGGSSPTQPQGIEHLKKVLHPAVSQLMSNCFGEDHCPEDAILLSIIDCWTSVAQALVKYGLRHWDNYLSLYDGDSWAVLRSTVQTRKFTPKFLASCIEKDARFMSECKMQVFGMWMSSLVERVSMLKFQHSLTEALLNCDPTHPLLQNLPFSQDRRDGQYSITLEDLNQRRLSLISSILSNMRAHLQDLDDTASRTLSNDKQEYRELIQKMMSSMKANYQELGNSAASAQGAYVDFVHRIVGFLQQHTRDICPIDPFFTDPASFPLPSTDPTYIVARLKGYEPKLSSEKVAKTLIMFIQGISERAAIDGQQVYLVDQLQTSIAHTYEAGDSARPTLRATLLQCVFPAYLETTFSNPGAWLLSRPIIQTISLTFKELLFHIDTTDFDCVASVIDIFGSIFESSYRALYSIVGNANLLKDPSVVVTVASFIEMVVSSLRVVDYIDRATDAGEKAISQIHAFRRFVLFAMSFLHDQLLIIDVETIAPPSSVFPSENAHASVPKFFNEIRISATRELQTYLNESWSRHQSRYYFTRRGGHQPQEVNLESSVAANLENSPIAVFDDAAQNFLDTLRVLDSFDSFQ</sequence>
<feature type="region of interest" description="Disordered" evidence="1">
    <location>
        <begin position="716"/>
        <end position="736"/>
    </location>
</feature>
<name>A0A5N5WMP7_9EURO</name>
<feature type="compositionally biased region" description="Polar residues" evidence="1">
    <location>
        <begin position="307"/>
        <end position="318"/>
    </location>
</feature>
<keyword evidence="3" id="KW-1185">Reference proteome</keyword>
<feature type="region of interest" description="Disordered" evidence="1">
    <location>
        <begin position="1"/>
        <end position="240"/>
    </location>
</feature>
<gene>
    <name evidence="2" type="ORF">BDV29DRAFT_182058</name>
</gene>
<dbReference type="PANTHER" id="PTHR28122:SF1">
    <property type="entry name" value="E3 UBIQUITIN-PROTEIN LIGASE SUBSTRATE RECEPTOR MMS22"/>
    <property type="match status" value="1"/>
</dbReference>
<dbReference type="PANTHER" id="PTHR28122">
    <property type="entry name" value="E3 UBIQUITIN-PROTEIN LIGASE SUBSTRATE RECEPTOR MMS22"/>
    <property type="match status" value="1"/>
</dbReference>
<feature type="compositionally biased region" description="Low complexity" evidence="1">
    <location>
        <begin position="200"/>
        <end position="211"/>
    </location>
</feature>
<dbReference type="GO" id="GO:0035361">
    <property type="term" value="C:Cul8-RING ubiquitin ligase complex"/>
    <property type="evidence" value="ECO:0007669"/>
    <property type="project" value="TreeGrafter"/>
</dbReference>
<organism evidence="2 3">
    <name type="scientific">Aspergillus leporis</name>
    <dbReference type="NCBI Taxonomy" id="41062"/>
    <lineage>
        <taxon>Eukaryota</taxon>
        <taxon>Fungi</taxon>
        <taxon>Dikarya</taxon>
        <taxon>Ascomycota</taxon>
        <taxon>Pezizomycotina</taxon>
        <taxon>Eurotiomycetes</taxon>
        <taxon>Eurotiomycetidae</taxon>
        <taxon>Eurotiales</taxon>
        <taxon>Aspergillaceae</taxon>
        <taxon>Aspergillus</taxon>
        <taxon>Aspergillus subgen. Circumdati</taxon>
    </lineage>
</organism>
<protein>
    <submittedName>
        <fullName evidence="2">Mus7/MMS22 family-domain-containing protein</fullName>
    </submittedName>
</protein>
<dbReference type="GO" id="GO:0000724">
    <property type="term" value="P:double-strand break repair via homologous recombination"/>
    <property type="evidence" value="ECO:0007669"/>
    <property type="project" value="TreeGrafter"/>
</dbReference>
<feature type="compositionally biased region" description="Polar residues" evidence="1">
    <location>
        <begin position="76"/>
        <end position="88"/>
    </location>
</feature>
<feature type="region of interest" description="Disordered" evidence="1">
    <location>
        <begin position="304"/>
        <end position="348"/>
    </location>
</feature>
<feature type="compositionally biased region" description="Acidic residues" evidence="1">
    <location>
        <begin position="483"/>
        <end position="494"/>
    </location>
</feature>
<accession>A0A5N5WMP7</accession>
<evidence type="ECO:0000313" key="2">
    <source>
        <dbReference type="EMBL" id="KAB8069821.1"/>
    </source>
</evidence>
<feature type="region of interest" description="Disordered" evidence="1">
    <location>
        <begin position="399"/>
        <end position="500"/>
    </location>
</feature>
<dbReference type="Pfam" id="PF09462">
    <property type="entry name" value="Mus7"/>
    <property type="match status" value="1"/>
</dbReference>